<feature type="region of interest" description="Disordered" evidence="1">
    <location>
        <begin position="187"/>
        <end position="206"/>
    </location>
</feature>
<feature type="compositionally biased region" description="Polar residues" evidence="1">
    <location>
        <begin position="190"/>
        <end position="206"/>
    </location>
</feature>
<accession>A0A0D0VBY5</accession>
<feature type="transmembrane region" description="Helical" evidence="2">
    <location>
        <begin position="31"/>
        <end position="64"/>
    </location>
</feature>
<keyword evidence="2" id="KW-1133">Transmembrane helix</keyword>
<keyword evidence="4" id="KW-1185">Reference proteome</keyword>
<protein>
    <submittedName>
        <fullName evidence="3">Uncharacterized protein</fullName>
    </submittedName>
</protein>
<feature type="transmembrane region" description="Helical" evidence="2">
    <location>
        <begin position="113"/>
        <end position="133"/>
    </location>
</feature>
<organism evidence="3 4">
    <name type="scientific">Cryptococcus deuterogattii Ram5</name>
    <dbReference type="NCBI Taxonomy" id="1296110"/>
    <lineage>
        <taxon>Eukaryota</taxon>
        <taxon>Fungi</taxon>
        <taxon>Dikarya</taxon>
        <taxon>Basidiomycota</taxon>
        <taxon>Agaricomycotina</taxon>
        <taxon>Tremellomycetes</taxon>
        <taxon>Tremellales</taxon>
        <taxon>Cryptococcaceae</taxon>
        <taxon>Cryptococcus</taxon>
        <taxon>Cryptococcus gattii species complex</taxon>
    </lineage>
</organism>
<evidence type="ECO:0000313" key="4">
    <source>
        <dbReference type="Proteomes" id="UP000053392"/>
    </source>
</evidence>
<keyword evidence="2" id="KW-0472">Membrane</keyword>
<gene>
    <name evidence="3" type="ORF">I313_01564</name>
</gene>
<feature type="transmembrane region" description="Helical" evidence="2">
    <location>
        <begin position="85"/>
        <end position="107"/>
    </location>
</feature>
<dbReference type="OrthoDB" id="2562239at2759"/>
<proteinExistence type="predicted"/>
<name>A0A0D0VBY5_9TREE</name>
<evidence type="ECO:0000256" key="2">
    <source>
        <dbReference type="SAM" id="Phobius"/>
    </source>
</evidence>
<dbReference type="AlphaFoldDB" id="A0A0D0VBY5"/>
<dbReference type="HOGENOM" id="CLU_060803_1_1_1"/>
<sequence>MSTSSDSQYTELEGFNFTGGLPNSSDLAPSVIFIIALNLHLLSTLRIGLFAAILTAIVGSSLIGNAIDDSSMMDTVNALRRASMILSMVVVAISFVATLLTHLHFSLTLRGTMWLYSLEACMIIVTVYKLAQFESSDPDAAARSIVTFWVLQILFEFIAFVLIVAIPIPQWFPGPDRNVEFHDRDMETGSKPSMLSVQNNNSATLV</sequence>
<feature type="transmembrane region" description="Helical" evidence="2">
    <location>
        <begin position="145"/>
        <end position="168"/>
    </location>
</feature>
<evidence type="ECO:0000313" key="3">
    <source>
        <dbReference type="EMBL" id="KIR42340.1"/>
    </source>
</evidence>
<reference evidence="3 4" key="1">
    <citation type="submission" date="2015-01" db="EMBL/GenBank/DDBJ databases">
        <title>The Genome Sequence of Cryptococcus gattii Ram5.</title>
        <authorList>
            <consortium name="The Broad Institute Genomics Platform"/>
            <person name="Cuomo C."/>
            <person name="Litvintseva A."/>
            <person name="Chen Y."/>
            <person name="Heitman J."/>
            <person name="Sun S."/>
            <person name="Springer D."/>
            <person name="Dromer F."/>
            <person name="Young S."/>
            <person name="Zeng Q."/>
            <person name="Gargeya S."/>
            <person name="Abouelleil A."/>
            <person name="Alvarado L."/>
            <person name="Chapman S.B."/>
            <person name="Gainer-Dewar J."/>
            <person name="Goldberg J."/>
            <person name="Griggs A."/>
            <person name="Gujja S."/>
            <person name="Hansen M."/>
            <person name="Howarth C."/>
            <person name="Imamovic A."/>
            <person name="Larimer J."/>
            <person name="Murphy C."/>
            <person name="Naylor J."/>
            <person name="Pearson M."/>
            <person name="Priest M."/>
            <person name="Roberts A."/>
            <person name="Saif S."/>
            <person name="Shea T."/>
            <person name="Sykes S."/>
            <person name="Wortman J."/>
            <person name="Nusbaum C."/>
            <person name="Birren B."/>
        </authorList>
    </citation>
    <scope>NUCLEOTIDE SEQUENCE [LARGE SCALE GENOMIC DNA]</scope>
    <source>
        <strain evidence="3 4">Ram5</strain>
    </source>
</reference>
<dbReference type="EMBL" id="KN847898">
    <property type="protein sequence ID" value="KIR42340.1"/>
    <property type="molecule type" value="Genomic_DNA"/>
</dbReference>
<evidence type="ECO:0000256" key="1">
    <source>
        <dbReference type="SAM" id="MobiDB-lite"/>
    </source>
</evidence>
<dbReference type="Proteomes" id="UP000053392">
    <property type="component" value="Unassembled WGS sequence"/>
</dbReference>
<keyword evidence="2" id="KW-0812">Transmembrane</keyword>